<evidence type="ECO:0000256" key="4">
    <source>
        <dbReference type="ARBA" id="ARBA00011233"/>
    </source>
</evidence>
<dbReference type="GO" id="GO:0046872">
    <property type="term" value="F:metal ion binding"/>
    <property type="evidence" value="ECO:0007669"/>
    <property type="project" value="UniProtKB-KW"/>
</dbReference>
<feature type="binding site" evidence="13">
    <location>
        <position position="125"/>
    </location>
    <ligand>
        <name>Mg(2+)</name>
        <dbReference type="ChEBI" id="CHEBI:18420"/>
    </ligand>
</feature>
<dbReference type="Gene3D" id="3.50.30.40">
    <property type="entry name" value="Ribonuclease E inhibitor RraA/RraA-like"/>
    <property type="match status" value="1"/>
</dbReference>
<name>A0AAU7UTE2_9NOCA</name>
<dbReference type="EC" id="4.1.1.112" evidence="6"/>
<evidence type="ECO:0000256" key="1">
    <source>
        <dbReference type="ARBA" id="ARBA00001342"/>
    </source>
</evidence>
<evidence type="ECO:0000256" key="10">
    <source>
        <dbReference type="ARBA" id="ARBA00030169"/>
    </source>
</evidence>
<comment type="function">
    <text evidence="8">Catalyzes the aldol cleavage of 4-hydroxy-4-methyl-2-oxoglutarate (HMG) into 2 molecules of pyruvate. Also contains a secondary oxaloacetate (OAA) decarboxylase activity due to the common pyruvate enolate transition state formed following C-C bond cleavage in the retro-aldol and decarboxylation reactions.</text>
</comment>
<evidence type="ECO:0000256" key="13">
    <source>
        <dbReference type="PIRSR" id="PIRSR605493-1"/>
    </source>
</evidence>
<proteinExistence type="inferred from homology"/>
<comment type="similarity">
    <text evidence="3">Belongs to the class II aldolase/RraA-like family.</text>
</comment>
<evidence type="ECO:0000256" key="5">
    <source>
        <dbReference type="ARBA" id="ARBA00012213"/>
    </source>
</evidence>
<comment type="catalytic activity">
    <reaction evidence="12">
        <text>oxaloacetate + H(+) = pyruvate + CO2</text>
        <dbReference type="Rhea" id="RHEA:15641"/>
        <dbReference type="ChEBI" id="CHEBI:15361"/>
        <dbReference type="ChEBI" id="CHEBI:15378"/>
        <dbReference type="ChEBI" id="CHEBI:16452"/>
        <dbReference type="ChEBI" id="CHEBI:16526"/>
        <dbReference type="EC" id="4.1.1.112"/>
    </reaction>
</comment>
<dbReference type="PANTHER" id="PTHR33254:SF4">
    <property type="entry name" value="4-HYDROXY-4-METHYL-2-OXOGLUTARATE ALDOLASE 3-RELATED"/>
    <property type="match status" value="1"/>
</dbReference>
<evidence type="ECO:0000256" key="9">
    <source>
        <dbReference type="ARBA" id="ARBA00029596"/>
    </source>
</evidence>
<gene>
    <name evidence="14" type="ORF">RBB84_17435</name>
</gene>
<evidence type="ECO:0000256" key="6">
    <source>
        <dbReference type="ARBA" id="ARBA00012947"/>
    </source>
</evidence>
<dbReference type="RefSeq" id="WP_064257616.1">
    <property type="nucleotide sequence ID" value="NZ_CP132970.1"/>
</dbReference>
<comment type="cofactor">
    <cofactor evidence="13">
        <name>Mg(2+)</name>
        <dbReference type="ChEBI" id="CHEBI:18420"/>
    </cofactor>
</comment>
<dbReference type="EC" id="4.1.3.17" evidence="5"/>
<dbReference type="NCBIfam" id="NF004850">
    <property type="entry name" value="PRK06201.1"/>
    <property type="match status" value="1"/>
</dbReference>
<dbReference type="AlphaFoldDB" id="A0AAU7UTE2"/>
<dbReference type="KEGG" id="rhox:RBB84_17435"/>
<dbReference type="EMBL" id="CP132970">
    <property type="protein sequence ID" value="XBW03064.1"/>
    <property type="molecule type" value="Genomic_DNA"/>
</dbReference>
<feature type="binding site" evidence="13">
    <location>
        <position position="124"/>
    </location>
    <ligand>
        <name>Mg(2+)</name>
        <dbReference type="ChEBI" id="CHEBI:18420"/>
    </ligand>
</feature>
<comment type="subunit">
    <text evidence="4">Homotrimer.</text>
</comment>
<accession>A0AAU7UTE2</accession>
<comment type="cofactor">
    <cofactor evidence="2">
        <name>a divalent metal cation</name>
        <dbReference type="ChEBI" id="CHEBI:60240"/>
    </cofactor>
</comment>
<evidence type="ECO:0000256" key="7">
    <source>
        <dbReference type="ARBA" id="ARBA00016549"/>
    </source>
</evidence>
<dbReference type="CDD" id="cd16841">
    <property type="entry name" value="RraA_family"/>
    <property type="match status" value="1"/>
</dbReference>
<evidence type="ECO:0000256" key="3">
    <source>
        <dbReference type="ARBA" id="ARBA00008621"/>
    </source>
</evidence>
<sequence length="212" mass="22278">MFITANADNIVIAEPWERAPLDEITALAEYPVALIGDARNRMGLMAADIKLVTPSLRMAGTVLPIQAREGDNLAIHRALDDARPGDVLVINGNGETSRAVFGDILGEICVAKGIAGVVIDGATRDVDELAAMKLPVFARGTSPAGPWKNGPGAVGFSVACGHVVCNPGDAILGDTDGVVIVPRAELSDTLVRTRNQESTEQKMREAIRTALT</sequence>
<evidence type="ECO:0000256" key="8">
    <source>
        <dbReference type="ARBA" id="ARBA00025046"/>
    </source>
</evidence>
<reference evidence="14" key="1">
    <citation type="submission" date="2023-08" db="EMBL/GenBank/DDBJ databases">
        <title>The novel hydrolase IpcH responsible for the initial isoprocarb degradation step in Rhodococcus sp. D-6.</title>
        <authorList>
            <person name="Zhu Q."/>
        </authorList>
    </citation>
    <scope>NUCLEOTIDE SEQUENCE</scope>
    <source>
        <strain evidence="14">D-6</strain>
    </source>
</reference>
<dbReference type="Pfam" id="PF03737">
    <property type="entry name" value="RraA-like"/>
    <property type="match status" value="1"/>
</dbReference>
<keyword evidence="13" id="KW-0460">Magnesium</keyword>
<organism evidence="14">
    <name type="scientific">Rhodococcus sp. D-6</name>
    <dbReference type="NCBI Taxonomy" id="1387842"/>
    <lineage>
        <taxon>Bacteria</taxon>
        <taxon>Bacillati</taxon>
        <taxon>Actinomycetota</taxon>
        <taxon>Actinomycetes</taxon>
        <taxon>Mycobacteriales</taxon>
        <taxon>Nocardiaceae</taxon>
        <taxon>Rhodococcus</taxon>
    </lineage>
</organism>
<dbReference type="GO" id="GO:0008948">
    <property type="term" value="F:oxaloacetate decarboxylase activity"/>
    <property type="evidence" value="ECO:0007669"/>
    <property type="project" value="UniProtKB-EC"/>
</dbReference>
<evidence type="ECO:0000313" key="14">
    <source>
        <dbReference type="EMBL" id="XBW03064.1"/>
    </source>
</evidence>
<dbReference type="PANTHER" id="PTHR33254">
    <property type="entry name" value="4-HYDROXY-4-METHYL-2-OXOGLUTARATE ALDOLASE 3-RELATED"/>
    <property type="match status" value="1"/>
</dbReference>
<dbReference type="InterPro" id="IPR005493">
    <property type="entry name" value="RraA/RraA-like"/>
</dbReference>
<protein>
    <recommendedName>
        <fullName evidence="7">Putative 4-hydroxy-4-methyl-2-oxoglutarate aldolase</fullName>
        <ecNumber evidence="6">4.1.1.112</ecNumber>
        <ecNumber evidence="5">4.1.3.17</ecNumber>
    </recommendedName>
    <alternativeName>
        <fullName evidence="11">Oxaloacetate decarboxylase</fullName>
    </alternativeName>
    <alternativeName>
        <fullName evidence="9">Regulator of ribonuclease activity homolog</fullName>
    </alternativeName>
    <alternativeName>
        <fullName evidence="10">RraA-like protein</fullName>
    </alternativeName>
</protein>
<evidence type="ECO:0000256" key="11">
    <source>
        <dbReference type="ARBA" id="ARBA00032305"/>
    </source>
</evidence>
<evidence type="ECO:0000256" key="2">
    <source>
        <dbReference type="ARBA" id="ARBA00001968"/>
    </source>
</evidence>
<feature type="binding site" evidence="13">
    <location>
        <begin position="102"/>
        <end position="105"/>
    </location>
    <ligand>
        <name>substrate</name>
    </ligand>
</feature>
<comment type="catalytic activity">
    <reaction evidence="1">
        <text>4-hydroxy-4-methyl-2-oxoglutarate = 2 pyruvate</text>
        <dbReference type="Rhea" id="RHEA:22748"/>
        <dbReference type="ChEBI" id="CHEBI:15361"/>
        <dbReference type="ChEBI" id="CHEBI:58276"/>
        <dbReference type="EC" id="4.1.3.17"/>
    </reaction>
</comment>
<evidence type="ECO:0000256" key="12">
    <source>
        <dbReference type="ARBA" id="ARBA00047973"/>
    </source>
</evidence>
<dbReference type="GO" id="GO:0047443">
    <property type="term" value="F:4-hydroxy-4-methyl-2-oxoglutarate aldolase activity"/>
    <property type="evidence" value="ECO:0007669"/>
    <property type="project" value="UniProtKB-EC"/>
</dbReference>
<dbReference type="InterPro" id="IPR036704">
    <property type="entry name" value="RraA/RraA-like_sf"/>
</dbReference>
<dbReference type="SUPFAM" id="SSF89562">
    <property type="entry name" value="RraA-like"/>
    <property type="match status" value="1"/>
</dbReference>
<keyword evidence="13" id="KW-0479">Metal-binding</keyword>